<dbReference type="InterPro" id="IPR010418">
    <property type="entry name" value="ECSIT"/>
</dbReference>
<dbReference type="InterPro" id="IPR029342">
    <property type="entry name" value="ECIST_C"/>
</dbReference>
<comment type="caution">
    <text evidence="2">The sequence shown here is derived from an EMBL/GenBank/DDBJ whole genome shotgun (WGS) entry which is preliminary data.</text>
</comment>
<protein>
    <recommendedName>
        <fullName evidence="1">ECSIT C-terminal domain-containing protein</fullName>
    </recommendedName>
</protein>
<accession>A0ABQ9ZM34</accession>
<proteinExistence type="predicted"/>
<organism evidence="2 3">
    <name type="scientific">Daphnia magna</name>
    <dbReference type="NCBI Taxonomy" id="35525"/>
    <lineage>
        <taxon>Eukaryota</taxon>
        <taxon>Metazoa</taxon>
        <taxon>Ecdysozoa</taxon>
        <taxon>Arthropoda</taxon>
        <taxon>Crustacea</taxon>
        <taxon>Branchiopoda</taxon>
        <taxon>Diplostraca</taxon>
        <taxon>Cladocera</taxon>
        <taxon>Anomopoda</taxon>
        <taxon>Daphniidae</taxon>
        <taxon>Daphnia</taxon>
    </lineage>
</organism>
<dbReference type="PANTHER" id="PTHR13113:SF1">
    <property type="entry name" value="EVOLUTIONARILY CONSERVED SIGNALING INTERMEDIATE IN TOLL PATHWAY, MITOCHONDRIAL"/>
    <property type="match status" value="1"/>
</dbReference>
<dbReference type="PANTHER" id="PTHR13113">
    <property type="entry name" value="ECSIT EVOLUTIONARILY CONSERVED SIGNALING INTERMEDIATE IN TOLL PATHWAYS"/>
    <property type="match status" value="1"/>
</dbReference>
<sequence length="137" mass="15150">MEIFQTSELRDAIDDIWIVSGQSATQRGLLNSVSYTFLYLKQGNCIRCQSVAFMDIRTRKPYSKDIIIEPSVHEQEDGTILAVAVTGTCSKDSLLSLIRFLEKKNPNLANLSILFTTNSPLGEVIPAIESSVPVNTV</sequence>
<dbReference type="SMART" id="SM01284">
    <property type="entry name" value="ECSIT_Cterm"/>
    <property type="match status" value="1"/>
</dbReference>
<evidence type="ECO:0000259" key="1">
    <source>
        <dbReference type="SMART" id="SM01284"/>
    </source>
</evidence>
<dbReference type="Proteomes" id="UP001234178">
    <property type="component" value="Unassembled WGS sequence"/>
</dbReference>
<gene>
    <name evidence="2" type="ORF">OUZ56_026078</name>
</gene>
<evidence type="ECO:0000313" key="2">
    <source>
        <dbReference type="EMBL" id="KAK4013524.1"/>
    </source>
</evidence>
<feature type="domain" description="ECSIT C-terminal" evidence="1">
    <location>
        <begin position="23"/>
        <end position="118"/>
    </location>
</feature>
<dbReference type="EMBL" id="JAOYFB010000004">
    <property type="protein sequence ID" value="KAK4013524.1"/>
    <property type="molecule type" value="Genomic_DNA"/>
</dbReference>
<reference evidence="2 3" key="1">
    <citation type="journal article" date="2023" name="Nucleic Acids Res.">
        <title>The hologenome of Daphnia magna reveals possible DNA methylation and microbiome-mediated evolution of the host genome.</title>
        <authorList>
            <person name="Chaturvedi A."/>
            <person name="Li X."/>
            <person name="Dhandapani V."/>
            <person name="Marshall H."/>
            <person name="Kissane S."/>
            <person name="Cuenca-Cambronero M."/>
            <person name="Asole G."/>
            <person name="Calvet F."/>
            <person name="Ruiz-Romero M."/>
            <person name="Marangio P."/>
            <person name="Guigo R."/>
            <person name="Rago D."/>
            <person name="Mirbahai L."/>
            <person name="Eastwood N."/>
            <person name="Colbourne J.K."/>
            <person name="Zhou J."/>
            <person name="Mallon E."/>
            <person name="Orsini L."/>
        </authorList>
    </citation>
    <scope>NUCLEOTIDE SEQUENCE [LARGE SCALE GENOMIC DNA]</scope>
    <source>
        <strain evidence="2">LRV0_1</strain>
    </source>
</reference>
<name>A0ABQ9ZM34_9CRUS</name>
<keyword evidence="3" id="KW-1185">Reference proteome</keyword>
<dbReference type="Pfam" id="PF14784">
    <property type="entry name" value="ECSIT_C"/>
    <property type="match status" value="1"/>
</dbReference>
<evidence type="ECO:0000313" key="3">
    <source>
        <dbReference type="Proteomes" id="UP001234178"/>
    </source>
</evidence>